<protein>
    <submittedName>
        <fullName evidence="1">Uncharacterized protein</fullName>
    </submittedName>
</protein>
<dbReference type="Proteomes" id="UP001381693">
    <property type="component" value="Unassembled WGS sequence"/>
</dbReference>
<sequence length="116" mass="13278">MRDIKSSCCRLETHHGLSYVYDDGDLERVVLQNIAPAVRQSVFVSRPIVPARKTVDRGPVLQRFRAAPARSINCLLSWCLRCFKGSVDECFQKPLDGTGIEIKFQMYTRVLYKDVK</sequence>
<proteinExistence type="predicted"/>
<gene>
    <name evidence="1" type="ORF">SK128_008035</name>
</gene>
<organism evidence="1 2">
    <name type="scientific">Halocaridina rubra</name>
    <name type="common">Hawaiian red shrimp</name>
    <dbReference type="NCBI Taxonomy" id="373956"/>
    <lineage>
        <taxon>Eukaryota</taxon>
        <taxon>Metazoa</taxon>
        <taxon>Ecdysozoa</taxon>
        <taxon>Arthropoda</taxon>
        <taxon>Crustacea</taxon>
        <taxon>Multicrustacea</taxon>
        <taxon>Malacostraca</taxon>
        <taxon>Eumalacostraca</taxon>
        <taxon>Eucarida</taxon>
        <taxon>Decapoda</taxon>
        <taxon>Pleocyemata</taxon>
        <taxon>Caridea</taxon>
        <taxon>Atyoidea</taxon>
        <taxon>Atyidae</taxon>
        <taxon>Halocaridina</taxon>
    </lineage>
</organism>
<dbReference type="AlphaFoldDB" id="A0AAN9A0C7"/>
<dbReference type="EMBL" id="JAXCGZ010017968">
    <property type="protein sequence ID" value="KAK7067600.1"/>
    <property type="molecule type" value="Genomic_DNA"/>
</dbReference>
<keyword evidence="2" id="KW-1185">Reference proteome</keyword>
<accession>A0AAN9A0C7</accession>
<reference evidence="1 2" key="1">
    <citation type="submission" date="2023-11" db="EMBL/GenBank/DDBJ databases">
        <title>Halocaridina rubra genome assembly.</title>
        <authorList>
            <person name="Smith C."/>
        </authorList>
    </citation>
    <scope>NUCLEOTIDE SEQUENCE [LARGE SCALE GENOMIC DNA]</scope>
    <source>
        <strain evidence="1">EP-1</strain>
        <tissue evidence="1">Whole</tissue>
    </source>
</reference>
<name>A0AAN9A0C7_HALRR</name>
<evidence type="ECO:0000313" key="1">
    <source>
        <dbReference type="EMBL" id="KAK7067600.1"/>
    </source>
</evidence>
<evidence type="ECO:0000313" key="2">
    <source>
        <dbReference type="Proteomes" id="UP001381693"/>
    </source>
</evidence>
<comment type="caution">
    <text evidence="1">The sequence shown here is derived from an EMBL/GenBank/DDBJ whole genome shotgun (WGS) entry which is preliminary data.</text>
</comment>